<feature type="transmembrane region" description="Helical" evidence="1">
    <location>
        <begin position="46"/>
        <end position="73"/>
    </location>
</feature>
<dbReference type="Proteomes" id="UP000003806">
    <property type="component" value="Chromosome"/>
</dbReference>
<dbReference type="HOGENOM" id="CLU_108933_2_0_0"/>
<keyword evidence="1" id="KW-1133">Transmembrane helix</keyword>
<dbReference type="Pfam" id="PF07456">
    <property type="entry name" value="Hpre_diP_synt_I"/>
    <property type="match status" value="1"/>
</dbReference>
<dbReference type="STRING" id="885272.JonanDRAFT_0413"/>
<dbReference type="Gene3D" id="1.10.1760.20">
    <property type="match status" value="1"/>
</dbReference>
<evidence type="ECO:0000313" key="2">
    <source>
        <dbReference type="EMBL" id="EHM12829.1"/>
    </source>
</evidence>
<feature type="transmembrane region" description="Helical" evidence="1">
    <location>
        <begin position="80"/>
        <end position="105"/>
    </location>
</feature>
<reference evidence="2 3" key="1">
    <citation type="submission" date="2011-11" db="EMBL/GenBank/DDBJ databases">
        <title>The Noncontiguous Finished genome of Jonquetella anthropi DSM 22815.</title>
        <authorList>
            <consortium name="US DOE Joint Genome Institute (JGI-PGF)"/>
            <person name="Lucas S."/>
            <person name="Copeland A."/>
            <person name="Lapidus A."/>
            <person name="Glavina del Rio T."/>
            <person name="Dalin E."/>
            <person name="Tice H."/>
            <person name="Bruce D."/>
            <person name="Goodwin L."/>
            <person name="Pitluck S."/>
            <person name="Peters L."/>
            <person name="Mikhailova N."/>
            <person name="Held B."/>
            <person name="Kyrpides N."/>
            <person name="Mavromatis K."/>
            <person name="Ivanova N."/>
            <person name="Markowitz V."/>
            <person name="Cheng J.-F."/>
            <person name="Hugenholtz P."/>
            <person name="Woyke T."/>
            <person name="Wu D."/>
            <person name="Gronow S."/>
            <person name="Wellnitz S."/>
            <person name="Brambilla E."/>
            <person name="Klenk H.-P."/>
            <person name="Eisen J.A."/>
        </authorList>
    </citation>
    <scope>NUCLEOTIDE SEQUENCE [LARGE SCALE GENOMIC DNA]</scope>
    <source>
        <strain evidence="2 3">DSM 22815</strain>
    </source>
</reference>
<sequence length="185" mass="19221">MTAFPAKKISPARRVALWGLMAAMALAVNQLELLIPMPLAGVRPGFANIFPMAGLFLWGPAAAVSIGVVRILLGGLINGWGFGFLCSAAGGLLSLAASVLLYRLFRGDVSILWLSCFSALVHNAGQLAVAGFVVGWRAVAWYGPMMVSLGLITGLTVGILAGRIVGLLGPSGQRAGRNEKSHASH</sequence>
<gene>
    <name evidence="2" type="ORF">JonanDRAFT_0413</name>
</gene>
<dbReference type="RefSeq" id="WP_008522586.1">
    <property type="nucleotide sequence ID" value="NZ_CM001376.1"/>
</dbReference>
<keyword evidence="1" id="KW-0472">Membrane</keyword>
<dbReference type="PIRSF" id="PIRSF027391">
    <property type="entry name" value="Hpre_diP_synt_I"/>
    <property type="match status" value="1"/>
</dbReference>
<feature type="transmembrane region" description="Helical" evidence="1">
    <location>
        <begin position="111"/>
        <end position="134"/>
    </location>
</feature>
<dbReference type="AlphaFoldDB" id="H0UJ96"/>
<evidence type="ECO:0000256" key="1">
    <source>
        <dbReference type="SAM" id="Phobius"/>
    </source>
</evidence>
<keyword evidence="3" id="KW-1185">Reference proteome</keyword>
<keyword evidence="1" id="KW-0812">Transmembrane</keyword>
<organism evidence="2 3">
    <name type="scientific">Jonquetella anthropi DSM 22815</name>
    <dbReference type="NCBI Taxonomy" id="885272"/>
    <lineage>
        <taxon>Bacteria</taxon>
        <taxon>Thermotogati</taxon>
        <taxon>Synergistota</taxon>
        <taxon>Synergistia</taxon>
        <taxon>Synergistales</taxon>
        <taxon>Dethiosulfovibrionaceae</taxon>
        <taxon>Jonquetella</taxon>
    </lineage>
</organism>
<dbReference type="InterPro" id="IPR010898">
    <property type="entry name" value="Hpre_diP_synth_I"/>
</dbReference>
<dbReference type="InterPro" id="IPR014535">
    <property type="entry name" value="Hpre_diP_synt_I"/>
</dbReference>
<evidence type="ECO:0000313" key="3">
    <source>
        <dbReference type="Proteomes" id="UP000003806"/>
    </source>
</evidence>
<feature type="transmembrane region" description="Helical" evidence="1">
    <location>
        <begin position="146"/>
        <end position="168"/>
    </location>
</feature>
<dbReference type="EMBL" id="CM001376">
    <property type="protein sequence ID" value="EHM12829.1"/>
    <property type="molecule type" value="Genomic_DNA"/>
</dbReference>
<dbReference type="eggNOG" id="COG4769">
    <property type="taxonomic scope" value="Bacteria"/>
</dbReference>
<proteinExistence type="predicted"/>
<name>H0UJ96_9BACT</name>
<protein>
    <submittedName>
        <fullName evidence="2">Putative membrane protein</fullName>
    </submittedName>
</protein>
<accession>H0UJ96</accession>